<dbReference type="AlphaFoldDB" id="A0AAN7RRV7"/>
<dbReference type="EMBL" id="JAUNZN010000049">
    <property type="protein sequence ID" value="KAK4805893.1"/>
    <property type="molecule type" value="Genomic_DNA"/>
</dbReference>
<evidence type="ECO:0000313" key="1">
    <source>
        <dbReference type="EMBL" id="KAK4805893.1"/>
    </source>
</evidence>
<name>A0AAN7RRV7_MYCAM</name>
<protein>
    <submittedName>
        <fullName evidence="1">Uncharacterized protein</fullName>
    </submittedName>
</protein>
<gene>
    <name evidence="1" type="ORF">QYF61_025760</name>
</gene>
<comment type="caution">
    <text evidence="1">The sequence shown here is derived from an EMBL/GenBank/DDBJ whole genome shotgun (WGS) entry which is preliminary data.</text>
</comment>
<keyword evidence="2" id="KW-1185">Reference proteome</keyword>
<accession>A0AAN7RRV7</accession>
<sequence>MASRLQGSECLRLLPGSSVTDDVKVAAGDVLVALSHSHFRAVMSEIRGHLKALAELSKEFVFNRIDCSTQLGVVAALLGVHSLPLSMPSLKVLNCIGPSMEP</sequence>
<evidence type="ECO:0000313" key="2">
    <source>
        <dbReference type="Proteomes" id="UP001333110"/>
    </source>
</evidence>
<reference evidence="1 2" key="1">
    <citation type="journal article" date="2023" name="J. Hered.">
        <title>Chromosome-level genome of the wood stork (Mycteria americana) provides insight into avian chromosome evolution.</title>
        <authorList>
            <person name="Flamio R. Jr."/>
            <person name="Ramstad K.M."/>
        </authorList>
    </citation>
    <scope>NUCLEOTIDE SEQUENCE [LARGE SCALE GENOMIC DNA]</scope>
    <source>
        <strain evidence="1">JAX WOST 10</strain>
    </source>
</reference>
<dbReference type="Proteomes" id="UP001333110">
    <property type="component" value="Unassembled WGS sequence"/>
</dbReference>
<organism evidence="1 2">
    <name type="scientific">Mycteria americana</name>
    <name type="common">Wood stork</name>
    <dbReference type="NCBI Taxonomy" id="33587"/>
    <lineage>
        <taxon>Eukaryota</taxon>
        <taxon>Metazoa</taxon>
        <taxon>Chordata</taxon>
        <taxon>Craniata</taxon>
        <taxon>Vertebrata</taxon>
        <taxon>Euteleostomi</taxon>
        <taxon>Archelosauria</taxon>
        <taxon>Archosauria</taxon>
        <taxon>Dinosauria</taxon>
        <taxon>Saurischia</taxon>
        <taxon>Theropoda</taxon>
        <taxon>Coelurosauria</taxon>
        <taxon>Aves</taxon>
        <taxon>Neognathae</taxon>
        <taxon>Neoaves</taxon>
        <taxon>Aequornithes</taxon>
        <taxon>Ciconiiformes</taxon>
        <taxon>Ciconiidae</taxon>
        <taxon>Mycteria</taxon>
    </lineage>
</organism>
<proteinExistence type="predicted"/>